<keyword evidence="4" id="KW-1003">Cell membrane</keyword>
<dbReference type="Pfam" id="PF01292">
    <property type="entry name" value="Ni_hydr_CYTB"/>
    <property type="match status" value="1"/>
</dbReference>
<evidence type="ECO:0000313" key="16">
    <source>
        <dbReference type="Proteomes" id="UP000321058"/>
    </source>
</evidence>
<keyword evidence="11 13" id="KW-0472">Membrane</keyword>
<dbReference type="GO" id="GO:0046872">
    <property type="term" value="F:metal ion binding"/>
    <property type="evidence" value="ECO:0007669"/>
    <property type="project" value="UniProtKB-KW"/>
</dbReference>
<keyword evidence="10" id="KW-0408">Iron</keyword>
<keyword evidence="7" id="KW-0479">Metal-binding</keyword>
<organism evidence="15 16">
    <name type="scientific">Reyranella soli</name>
    <dbReference type="NCBI Taxonomy" id="1230389"/>
    <lineage>
        <taxon>Bacteria</taxon>
        <taxon>Pseudomonadati</taxon>
        <taxon>Pseudomonadota</taxon>
        <taxon>Alphaproteobacteria</taxon>
        <taxon>Hyphomicrobiales</taxon>
        <taxon>Reyranellaceae</taxon>
        <taxon>Reyranella</taxon>
    </lineage>
</organism>
<protein>
    <submittedName>
        <fullName evidence="15">Cytochrome b561</fullName>
    </submittedName>
</protein>
<sequence>MATLEGQTSYGPVAKSLHWIAAVCVLLAWAIGNIGDEIPRASEATALTIHMWLGFAVLAILVLRLVARVASHPSSDTTSFSPWLNYLATASHWLLYALMAAVPVVGIVLQFARGEALSVFGLLHIASPWLADRAFAHSLKEVHEFLANAMVIVAALHIAAALFHHFILRDRTLQRMLPQRRLPQ</sequence>
<evidence type="ECO:0000256" key="13">
    <source>
        <dbReference type="SAM" id="Phobius"/>
    </source>
</evidence>
<reference evidence="15 16" key="1">
    <citation type="submission" date="2019-07" db="EMBL/GenBank/DDBJ databases">
        <title>Whole genome shotgun sequence of Reyranella soli NBRC 108950.</title>
        <authorList>
            <person name="Hosoyama A."/>
            <person name="Uohara A."/>
            <person name="Ohji S."/>
            <person name="Ichikawa N."/>
        </authorList>
    </citation>
    <scope>NUCLEOTIDE SEQUENCE [LARGE SCALE GENOMIC DNA]</scope>
    <source>
        <strain evidence="15 16">NBRC 108950</strain>
    </source>
</reference>
<evidence type="ECO:0000256" key="6">
    <source>
        <dbReference type="ARBA" id="ARBA00022692"/>
    </source>
</evidence>
<keyword evidence="6 13" id="KW-0812">Transmembrane</keyword>
<comment type="subcellular location">
    <subcellularLocation>
        <location evidence="2">Cell membrane</location>
        <topology evidence="2">Multi-pass membrane protein</topology>
    </subcellularLocation>
</comment>
<proteinExistence type="inferred from homology"/>
<dbReference type="GO" id="GO:0022904">
    <property type="term" value="P:respiratory electron transport chain"/>
    <property type="evidence" value="ECO:0007669"/>
    <property type="project" value="InterPro"/>
</dbReference>
<keyword evidence="3" id="KW-0813">Transport</keyword>
<keyword evidence="9 13" id="KW-1133">Transmembrane helix</keyword>
<dbReference type="GO" id="GO:0009055">
    <property type="term" value="F:electron transfer activity"/>
    <property type="evidence" value="ECO:0007669"/>
    <property type="project" value="InterPro"/>
</dbReference>
<dbReference type="GO" id="GO:0005886">
    <property type="term" value="C:plasma membrane"/>
    <property type="evidence" value="ECO:0007669"/>
    <property type="project" value="UniProtKB-SubCell"/>
</dbReference>
<evidence type="ECO:0000256" key="8">
    <source>
        <dbReference type="ARBA" id="ARBA00022982"/>
    </source>
</evidence>
<dbReference type="GO" id="GO:0020037">
    <property type="term" value="F:heme binding"/>
    <property type="evidence" value="ECO:0007669"/>
    <property type="project" value="TreeGrafter"/>
</dbReference>
<feature type="transmembrane region" description="Helical" evidence="13">
    <location>
        <begin position="47"/>
        <end position="66"/>
    </location>
</feature>
<dbReference type="InterPro" id="IPR052168">
    <property type="entry name" value="Cytochrome_b561_oxidase"/>
</dbReference>
<evidence type="ECO:0000256" key="5">
    <source>
        <dbReference type="ARBA" id="ARBA00022617"/>
    </source>
</evidence>
<dbReference type="InterPro" id="IPR011577">
    <property type="entry name" value="Cyt_b561_bac/Ni-Hgenase"/>
</dbReference>
<evidence type="ECO:0000256" key="3">
    <source>
        <dbReference type="ARBA" id="ARBA00022448"/>
    </source>
</evidence>
<dbReference type="SUPFAM" id="SSF81342">
    <property type="entry name" value="Transmembrane di-heme cytochromes"/>
    <property type="match status" value="1"/>
</dbReference>
<accession>A0A512NCX3</accession>
<comment type="caution">
    <text evidence="15">The sequence shown here is derived from an EMBL/GenBank/DDBJ whole genome shotgun (WGS) entry which is preliminary data.</text>
</comment>
<evidence type="ECO:0000256" key="10">
    <source>
        <dbReference type="ARBA" id="ARBA00023004"/>
    </source>
</evidence>
<evidence type="ECO:0000256" key="2">
    <source>
        <dbReference type="ARBA" id="ARBA00004651"/>
    </source>
</evidence>
<feature type="transmembrane region" description="Helical" evidence="13">
    <location>
        <begin position="116"/>
        <end position="139"/>
    </location>
</feature>
<dbReference type="EMBL" id="BKAJ01000070">
    <property type="protein sequence ID" value="GEP56785.1"/>
    <property type="molecule type" value="Genomic_DNA"/>
</dbReference>
<feature type="domain" description="Cytochrome b561 bacterial/Ni-hydrogenase" evidence="14">
    <location>
        <begin position="10"/>
        <end position="178"/>
    </location>
</feature>
<name>A0A512NCX3_9HYPH</name>
<evidence type="ECO:0000256" key="12">
    <source>
        <dbReference type="ARBA" id="ARBA00037975"/>
    </source>
</evidence>
<dbReference type="InterPro" id="IPR016174">
    <property type="entry name" value="Di-haem_cyt_TM"/>
</dbReference>
<evidence type="ECO:0000256" key="9">
    <source>
        <dbReference type="ARBA" id="ARBA00022989"/>
    </source>
</evidence>
<keyword evidence="16" id="KW-1185">Reference proteome</keyword>
<dbReference type="PANTHER" id="PTHR30529">
    <property type="entry name" value="CYTOCHROME B561"/>
    <property type="match status" value="1"/>
</dbReference>
<evidence type="ECO:0000256" key="1">
    <source>
        <dbReference type="ARBA" id="ARBA00001970"/>
    </source>
</evidence>
<feature type="transmembrane region" description="Helical" evidence="13">
    <location>
        <begin position="86"/>
        <end position="109"/>
    </location>
</feature>
<comment type="similarity">
    <text evidence="12">Belongs to the cytochrome b561 family.</text>
</comment>
<keyword evidence="8" id="KW-0249">Electron transport</keyword>
<dbReference type="Proteomes" id="UP000321058">
    <property type="component" value="Unassembled WGS sequence"/>
</dbReference>
<evidence type="ECO:0000256" key="11">
    <source>
        <dbReference type="ARBA" id="ARBA00023136"/>
    </source>
</evidence>
<feature type="transmembrane region" description="Helical" evidence="13">
    <location>
        <begin position="16"/>
        <end position="35"/>
    </location>
</feature>
<keyword evidence="5" id="KW-0349">Heme</keyword>
<feature type="transmembrane region" description="Helical" evidence="13">
    <location>
        <begin position="145"/>
        <end position="168"/>
    </location>
</feature>
<evidence type="ECO:0000256" key="4">
    <source>
        <dbReference type="ARBA" id="ARBA00022475"/>
    </source>
</evidence>
<dbReference type="OrthoDB" id="1247465at2"/>
<evidence type="ECO:0000259" key="14">
    <source>
        <dbReference type="Pfam" id="PF01292"/>
    </source>
</evidence>
<dbReference type="Gene3D" id="1.20.950.20">
    <property type="entry name" value="Transmembrane di-heme cytochromes, Chain C"/>
    <property type="match status" value="1"/>
</dbReference>
<evidence type="ECO:0000313" key="15">
    <source>
        <dbReference type="EMBL" id="GEP56785.1"/>
    </source>
</evidence>
<evidence type="ECO:0000256" key="7">
    <source>
        <dbReference type="ARBA" id="ARBA00022723"/>
    </source>
</evidence>
<dbReference type="PANTHER" id="PTHR30529:SF1">
    <property type="entry name" value="CYTOCHROME B561 HOMOLOG 2"/>
    <property type="match status" value="1"/>
</dbReference>
<dbReference type="AlphaFoldDB" id="A0A512NCX3"/>
<gene>
    <name evidence="15" type="ORF">RSO01_39510</name>
</gene>
<comment type="cofactor">
    <cofactor evidence="1">
        <name>heme b</name>
        <dbReference type="ChEBI" id="CHEBI:60344"/>
    </cofactor>
</comment>
<dbReference type="RefSeq" id="WP_147151057.1">
    <property type="nucleotide sequence ID" value="NZ_BKAJ01000070.1"/>
</dbReference>